<organism evidence="2 3">
    <name type="scientific">Daphnia magna</name>
    <dbReference type="NCBI Taxonomy" id="35525"/>
    <lineage>
        <taxon>Eukaryota</taxon>
        <taxon>Metazoa</taxon>
        <taxon>Ecdysozoa</taxon>
        <taxon>Arthropoda</taxon>
        <taxon>Crustacea</taxon>
        <taxon>Branchiopoda</taxon>
        <taxon>Diplostraca</taxon>
        <taxon>Cladocera</taxon>
        <taxon>Anomopoda</taxon>
        <taxon>Daphniidae</taxon>
        <taxon>Daphnia</taxon>
    </lineage>
</organism>
<dbReference type="EMBL" id="JAOYFB010000004">
    <property type="protein sequence ID" value="KAK4014696.1"/>
    <property type="molecule type" value="Genomic_DNA"/>
</dbReference>
<keyword evidence="1" id="KW-0732">Signal</keyword>
<comment type="caution">
    <text evidence="2">The sequence shown here is derived from an EMBL/GenBank/DDBJ whole genome shotgun (WGS) entry which is preliminary data.</text>
</comment>
<protein>
    <recommendedName>
        <fullName evidence="4">Secreted protein</fullName>
    </recommendedName>
</protein>
<evidence type="ECO:0000313" key="3">
    <source>
        <dbReference type="Proteomes" id="UP001234178"/>
    </source>
</evidence>
<sequence length="113" mass="12440">MICKWTARTGQTMRICCLCCWIFLLVSSTIIVANAKPTSTQLNHHHRTTNNKVIKAGNILSSCHSSQNAGSRLIGKPEATYSPNGYQSNPLGFRSLLAPEYKIVQQYIAVGCL</sequence>
<evidence type="ECO:0008006" key="4">
    <source>
        <dbReference type="Google" id="ProtNLM"/>
    </source>
</evidence>
<accession>A0ABQ9ZPT5</accession>
<feature type="chain" id="PRO_5047402803" description="Secreted protein" evidence="1">
    <location>
        <begin position="36"/>
        <end position="113"/>
    </location>
</feature>
<feature type="signal peptide" evidence="1">
    <location>
        <begin position="1"/>
        <end position="35"/>
    </location>
</feature>
<reference evidence="2 3" key="1">
    <citation type="journal article" date="2023" name="Nucleic Acids Res.">
        <title>The hologenome of Daphnia magna reveals possible DNA methylation and microbiome-mediated evolution of the host genome.</title>
        <authorList>
            <person name="Chaturvedi A."/>
            <person name="Li X."/>
            <person name="Dhandapani V."/>
            <person name="Marshall H."/>
            <person name="Kissane S."/>
            <person name="Cuenca-Cambronero M."/>
            <person name="Asole G."/>
            <person name="Calvet F."/>
            <person name="Ruiz-Romero M."/>
            <person name="Marangio P."/>
            <person name="Guigo R."/>
            <person name="Rago D."/>
            <person name="Mirbahai L."/>
            <person name="Eastwood N."/>
            <person name="Colbourne J.K."/>
            <person name="Zhou J."/>
            <person name="Mallon E."/>
            <person name="Orsini L."/>
        </authorList>
    </citation>
    <scope>NUCLEOTIDE SEQUENCE [LARGE SCALE GENOMIC DNA]</scope>
    <source>
        <strain evidence="2">LRV0_1</strain>
    </source>
</reference>
<name>A0ABQ9ZPT5_9CRUS</name>
<evidence type="ECO:0000256" key="1">
    <source>
        <dbReference type="SAM" id="SignalP"/>
    </source>
</evidence>
<proteinExistence type="predicted"/>
<keyword evidence="3" id="KW-1185">Reference proteome</keyword>
<dbReference type="Proteomes" id="UP001234178">
    <property type="component" value="Unassembled WGS sequence"/>
</dbReference>
<gene>
    <name evidence="2" type="ORF">OUZ56_027208</name>
</gene>
<evidence type="ECO:0000313" key="2">
    <source>
        <dbReference type="EMBL" id="KAK4014696.1"/>
    </source>
</evidence>